<dbReference type="RefSeq" id="XP_060301799.1">
    <property type="nucleotide sequence ID" value="XM_060446358.1"/>
</dbReference>
<dbReference type="EMBL" id="JAUIRO010000001">
    <property type="protein sequence ID" value="KAK0732922.1"/>
    <property type="molecule type" value="Genomic_DNA"/>
</dbReference>
<evidence type="ECO:0000313" key="2">
    <source>
        <dbReference type="Proteomes" id="UP001172101"/>
    </source>
</evidence>
<dbReference type="Proteomes" id="UP001172101">
    <property type="component" value="Unassembled WGS sequence"/>
</dbReference>
<protein>
    <submittedName>
        <fullName evidence="1">Uncharacterized protein</fullName>
    </submittedName>
</protein>
<organism evidence="1 2">
    <name type="scientific">Lasiosphaeria miniovina</name>
    <dbReference type="NCBI Taxonomy" id="1954250"/>
    <lineage>
        <taxon>Eukaryota</taxon>
        <taxon>Fungi</taxon>
        <taxon>Dikarya</taxon>
        <taxon>Ascomycota</taxon>
        <taxon>Pezizomycotina</taxon>
        <taxon>Sordariomycetes</taxon>
        <taxon>Sordariomycetidae</taxon>
        <taxon>Sordariales</taxon>
        <taxon>Lasiosphaeriaceae</taxon>
        <taxon>Lasiosphaeria</taxon>
    </lineage>
</organism>
<dbReference type="AlphaFoldDB" id="A0AA40EC71"/>
<proteinExistence type="predicted"/>
<name>A0AA40EC71_9PEZI</name>
<accession>A0AA40EC71</accession>
<sequence>MSGELSLSLPLYRALAGPFALPRILPMDCVVCGSSAHLDTSGLMQSASTRMMSTKGAIKCA</sequence>
<dbReference type="GeneID" id="85329628"/>
<reference evidence="1" key="1">
    <citation type="submission" date="2023-06" db="EMBL/GenBank/DDBJ databases">
        <title>Genome-scale phylogeny and comparative genomics of the fungal order Sordariales.</title>
        <authorList>
            <consortium name="Lawrence Berkeley National Laboratory"/>
            <person name="Hensen N."/>
            <person name="Bonometti L."/>
            <person name="Westerberg I."/>
            <person name="Brannstrom I.O."/>
            <person name="Guillou S."/>
            <person name="Cros-Aarteil S."/>
            <person name="Calhoun S."/>
            <person name="Haridas S."/>
            <person name="Kuo A."/>
            <person name="Mondo S."/>
            <person name="Pangilinan J."/>
            <person name="Riley R."/>
            <person name="LaButti K."/>
            <person name="Andreopoulos B."/>
            <person name="Lipzen A."/>
            <person name="Chen C."/>
            <person name="Yanf M."/>
            <person name="Daum C."/>
            <person name="Ng V."/>
            <person name="Clum A."/>
            <person name="Steindorff A."/>
            <person name="Ohm R."/>
            <person name="Martin F."/>
            <person name="Silar P."/>
            <person name="Natvig D."/>
            <person name="Lalanne C."/>
            <person name="Gautier V."/>
            <person name="Ament-velasquez S.L."/>
            <person name="Kruys A."/>
            <person name="Hutchinson M.I."/>
            <person name="Powell A.J."/>
            <person name="Barry K."/>
            <person name="Miller A.N."/>
            <person name="Grigoriev I.V."/>
            <person name="Debuchy R."/>
            <person name="Gladieux P."/>
            <person name="Thoren M.H."/>
            <person name="Johannesson H."/>
        </authorList>
    </citation>
    <scope>NUCLEOTIDE SEQUENCE</scope>
    <source>
        <strain evidence="1">SMH2392-1A</strain>
    </source>
</reference>
<keyword evidence="2" id="KW-1185">Reference proteome</keyword>
<gene>
    <name evidence="1" type="ORF">B0T26DRAFT_758194</name>
</gene>
<comment type="caution">
    <text evidence="1">The sequence shown here is derived from an EMBL/GenBank/DDBJ whole genome shotgun (WGS) entry which is preliminary data.</text>
</comment>
<evidence type="ECO:0000313" key="1">
    <source>
        <dbReference type="EMBL" id="KAK0732922.1"/>
    </source>
</evidence>